<keyword evidence="11" id="KW-0539">Nucleus</keyword>
<evidence type="ECO:0000256" key="5">
    <source>
        <dbReference type="ARBA" id="ARBA00022723"/>
    </source>
</evidence>
<dbReference type="PANTHER" id="PTHR11447">
    <property type="entry name" value="CELLULAR TUMOR ANTIGEN P53"/>
    <property type="match status" value="1"/>
</dbReference>
<reference evidence="13 14" key="1">
    <citation type="submission" date="2022-05" db="EMBL/GenBank/DDBJ databases">
        <authorList>
            <consortium name="Genoscope - CEA"/>
            <person name="William W."/>
        </authorList>
    </citation>
    <scope>NUCLEOTIDE SEQUENCE [LARGE SCALE GENOMIC DNA]</scope>
</reference>
<dbReference type="Pfam" id="PF00870">
    <property type="entry name" value="P53"/>
    <property type="match status" value="1"/>
</dbReference>
<keyword evidence="4" id="KW-0053">Apoptosis</keyword>
<evidence type="ECO:0000256" key="1">
    <source>
        <dbReference type="ARBA" id="ARBA00001947"/>
    </source>
</evidence>
<dbReference type="InterPro" id="IPR008967">
    <property type="entry name" value="p53-like_TF_DNA-bd_sf"/>
</dbReference>
<dbReference type="InterPro" id="IPR002117">
    <property type="entry name" value="p53_tumour_suppressor"/>
</dbReference>
<sequence>MGDTHFYEKIDAEMKTFPWNYPEQYMISEFLPSPGAGPTSFTGEIDGNMKFEVTEPMQPEQFHEEQLHFSPEPPENLLIPTEDDVFPEFVEPLTPNSARFPPQTLMNLSPPHVTSPSINEFNGDYNFRMVLETQPKKVANPDWIYSVTQKKLYIKSKTPCPIRFLTTGPPPSGAFIRAMPVFRQPEHAKDVVRCCRNHTEEYSGSPATGHFLRCDNQEAFYEECPQTTRHSVRIPLRAPPTAEANEELGVHELFYFICNNSCGGLNRRPIQIIFTLENLSGSAVLGRCYVNVRVCACPGRDSKQELEAISRPGKKRKNKGNDQGLAGIAGVHDLQCFGPKMTKEDSTVYNLKICGFNNYLMLKRIAIALELFTNMENKFTAMEPQDLEMPDFTEYNPEEQDASEPDSTIIKSLTCDSPPPSITSQESLAVPSQPEDTWYQAIPQDQAGEVTQAPEYPECFTTYRRITHFVEFFDVAEVSSRFEDN</sequence>
<keyword evidence="6" id="KW-0862">Zinc</keyword>
<keyword evidence="7" id="KW-0805">Transcription regulation</keyword>
<evidence type="ECO:0000256" key="10">
    <source>
        <dbReference type="ARBA" id="ARBA00023163"/>
    </source>
</evidence>
<dbReference type="PRINTS" id="PR00386">
    <property type="entry name" value="P53SUPPRESSR"/>
</dbReference>
<evidence type="ECO:0000256" key="2">
    <source>
        <dbReference type="ARBA" id="ARBA00004123"/>
    </source>
</evidence>
<keyword evidence="10" id="KW-0804">Transcription</keyword>
<evidence type="ECO:0000256" key="4">
    <source>
        <dbReference type="ARBA" id="ARBA00022703"/>
    </source>
</evidence>
<evidence type="ECO:0000259" key="12">
    <source>
        <dbReference type="Pfam" id="PF00870"/>
    </source>
</evidence>
<evidence type="ECO:0000256" key="6">
    <source>
        <dbReference type="ARBA" id="ARBA00022833"/>
    </source>
</evidence>
<dbReference type="Proteomes" id="UP001159427">
    <property type="component" value="Unassembled WGS sequence"/>
</dbReference>
<comment type="cofactor">
    <cofactor evidence="1">
        <name>Zn(2+)</name>
        <dbReference type="ChEBI" id="CHEBI:29105"/>
    </cofactor>
</comment>
<evidence type="ECO:0000313" key="14">
    <source>
        <dbReference type="Proteomes" id="UP001159427"/>
    </source>
</evidence>
<feature type="domain" description="p53 DNA-binding" evidence="12">
    <location>
        <begin position="119"/>
        <end position="305"/>
    </location>
</feature>
<dbReference type="PANTHER" id="PTHR11447:SF16">
    <property type="entry name" value="P53 PROTEIN LONG FORM VARIANT 1"/>
    <property type="match status" value="1"/>
</dbReference>
<keyword evidence="5" id="KW-0479">Metal-binding</keyword>
<protein>
    <recommendedName>
        <fullName evidence="12">p53 DNA-binding domain-containing protein</fullName>
    </recommendedName>
</protein>
<dbReference type="Gene3D" id="2.60.40.720">
    <property type="match status" value="1"/>
</dbReference>
<evidence type="ECO:0000256" key="3">
    <source>
        <dbReference type="ARBA" id="ARBA00006167"/>
    </source>
</evidence>
<evidence type="ECO:0000313" key="13">
    <source>
        <dbReference type="EMBL" id="CAH3016234.1"/>
    </source>
</evidence>
<dbReference type="CDD" id="cd08367">
    <property type="entry name" value="P53"/>
    <property type="match status" value="1"/>
</dbReference>
<dbReference type="InterPro" id="IPR011615">
    <property type="entry name" value="p53_DNA-bd"/>
</dbReference>
<keyword evidence="14" id="KW-1185">Reference proteome</keyword>
<dbReference type="EMBL" id="CALNXI010000037">
    <property type="protein sequence ID" value="CAH3016234.1"/>
    <property type="molecule type" value="Genomic_DNA"/>
</dbReference>
<name>A0ABN8LL15_9CNID</name>
<evidence type="ECO:0000256" key="11">
    <source>
        <dbReference type="ARBA" id="ARBA00023242"/>
    </source>
</evidence>
<accession>A0ABN8LL15</accession>
<keyword evidence="8" id="KW-0238">DNA-binding</keyword>
<comment type="caution">
    <text evidence="13">The sequence shown here is derived from an EMBL/GenBank/DDBJ whole genome shotgun (WGS) entry which is preliminary data.</text>
</comment>
<dbReference type="SUPFAM" id="SSF49417">
    <property type="entry name" value="p53-like transcription factors"/>
    <property type="match status" value="1"/>
</dbReference>
<organism evidence="13 14">
    <name type="scientific">Porites evermanni</name>
    <dbReference type="NCBI Taxonomy" id="104178"/>
    <lineage>
        <taxon>Eukaryota</taxon>
        <taxon>Metazoa</taxon>
        <taxon>Cnidaria</taxon>
        <taxon>Anthozoa</taxon>
        <taxon>Hexacorallia</taxon>
        <taxon>Scleractinia</taxon>
        <taxon>Fungiina</taxon>
        <taxon>Poritidae</taxon>
        <taxon>Porites</taxon>
    </lineage>
</organism>
<dbReference type="InterPro" id="IPR012346">
    <property type="entry name" value="p53/RUNT-type_TF_DNA-bd_sf"/>
</dbReference>
<keyword evidence="9" id="KW-0010">Activator</keyword>
<evidence type="ECO:0000256" key="9">
    <source>
        <dbReference type="ARBA" id="ARBA00023159"/>
    </source>
</evidence>
<gene>
    <name evidence="13" type="ORF">PEVE_00027062</name>
</gene>
<comment type="similarity">
    <text evidence="3">Belongs to the p53 family.</text>
</comment>
<evidence type="ECO:0000256" key="8">
    <source>
        <dbReference type="ARBA" id="ARBA00023125"/>
    </source>
</evidence>
<comment type="subcellular location">
    <subcellularLocation>
        <location evidence="2">Nucleus</location>
    </subcellularLocation>
</comment>
<evidence type="ECO:0000256" key="7">
    <source>
        <dbReference type="ARBA" id="ARBA00023015"/>
    </source>
</evidence>
<proteinExistence type="inferred from homology"/>